<organism evidence="4 5">
    <name type="scientific">Meristemomyces frigidus</name>
    <dbReference type="NCBI Taxonomy" id="1508187"/>
    <lineage>
        <taxon>Eukaryota</taxon>
        <taxon>Fungi</taxon>
        <taxon>Dikarya</taxon>
        <taxon>Ascomycota</taxon>
        <taxon>Pezizomycotina</taxon>
        <taxon>Dothideomycetes</taxon>
        <taxon>Dothideomycetidae</taxon>
        <taxon>Mycosphaerellales</taxon>
        <taxon>Teratosphaeriaceae</taxon>
        <taxon>Meristemomyces</taxon>
    </lineage>
</organism>
<dbReference type="Pfam" id="PF00857">
    <property type="entry name" value="Isochorismatase"/>
    <property type="match status" value="1"/>
</dbReference>
<dbReference type="InterPro" id="IPR000868">
    <property type="entry name" value="Isochorismatase-like_dom"/>
</dbReference>
<feature type="domain" description="Isochorismatase-like" evidence="3">
    <location>
        <begin position="211"/>
        <end position="289"/>
    </location>
</feature>
<reference evidence="4" key="1">
    <citation type="submission" date="2023-08" db="EMBL/GenBank/DDBJ databases">
        <title>Black Yeasts Isolated from many extreme environments.</title>
        <authorList>
            <person name="Coleine C."/>
            <person name="Stajich J.E."/>
            <person name="Selbmann L."/>
        </authorList>
    </citation>
    <scope>NUCLEOTIDE SEQUENCE</scope>
    <source>
        <strain evidence="4">CCFEE 5401</strain>
    </source>
</reference>
<dbReference type="GO" id="GO:0016787">
    <property type="term" value="F:hydrolase activity"/>
    <property type="evidence" value="ECO:0007669"/>
    <property type="project" value="UniProtKB-KW"/>
</dbReference>
<name>A0AAN7TQK7_9PEZI</name>
<gene>
    <name evidence="4" type="ORF">LTR62_002876</name>
</gene>
<keyword evidence="2" id="KW-0378">Hydrolase</keyword>
<evidence type="ECO:0000256" key="2">
    <source>
        <dbReference type="ARBA" id="ARBA00022801"/>
    </source>
</evidence>
<accession>A0AAN7TQK7</accession>
<sequence length="315" mass="34099">MTANGDTTTHQHAIIGPQENQWLYSSKTGFDLSRSADKAAGKTVTLKTSTTPITLDPAKSALVIIDMQNFFLSEAFGRKKDGSGHAALKRLVEVAVPAARKAGIRVVWLNWGLTDDEVRSMPPAVTRAFGFEVMSGEKGEGEAASKQGATLDLAENAEGRYYKGLGSECGLVRDPATGQEIDAGRLLVRGAWNSALYPPLDKMYEEGRLLEQRSDVWIHKNRMSGMWGAKSECEEFLDKEGIRTLLFTGVNTDQCVGGTLTDSFSKGYDCILLNDGAATSSPEFAQKCFEFNAGNTFGFATTCEALAEGVNSMEH</sequence>
<comment type="similarity">
    <text evidence="1">Belongs to the isochorismatase family.</text>
</comment>
<dbReference type="PANTHER" id="PTHR43540:SF9">
    <property type="entry name" value="FAMILY HYDROLASE, PUTATIVE (AFU_ORTHOLOGUE AFUA_2G08700)-RELATED"/>
    <property type="match status" value="1"/>
</dbReference>
<comment type="caution">
    <text evidence="4">The sequence shown here is derived from an EMBL/GenBank/DDBJ whole genome shotgun (WGS) entry which is preliminary data.</text>
</comment>
<evidence type="ECO:0000259" key="3">
    <source>
        <dbReference type="Pfam" id="PF00857"/>
    </source>
</evidence>
<dbReference type="PANTHER" id="PTHR43540">
    <property type="entry name" value="PEROXYUREIDOACRYLATE/UREIDOACRYLATE AMIDOHYDROLASE-RELATED"/>
    <property type="match status" value="1"/>
</dbReference>
<proteinExistence type="inferred from homology"/>
<dbReference type="AlphaFoldDB" id="A0AAN7TQK7"/>
<dbReference type="EMBL" id="JAVRRL010000002">
    <property type="protein sequence ID" value="KAK5118362.1"/>
    <property type="molecule type" value="Genomic_DNA"/>
</dbReference>
<dbReference type="Proteomes" id="UP001310890">
    <property type="component" value="Unassembled WGS sequence"/>
</dbReference>
<dbReference type="InterPro" id="IPR036380">
    <property type="entry name" value="Isochorismatase-like_sf"/>
</dbReference>
<evidence type="ECO:0000256" key="1">
    <source>
        <dbReference type="ARBA" id="ARBA00006336"/>
    </source>
</evidence>
<dbReference type="InterPro" id="IPR050272">
    <property type="entry name" value="Isochorismatase-like_hydrls"/>
</dbReference>
<dbReference type="SUPFAM" id="SSF52499">
    <property type="entry name" value="Isochorismatase-like hydrolases"/>
    <property type="match status" value="1"/>
</dbReference>
<evidence type="ECO:0000313" key="4">
    <source>
        <dbReference type="EMBL" id="KAK5118362.1"/>
    </source>
</evidence>
<protein>
    <recommendedName>
        <fullName evidence="3">Isochorismatase-like domain-containing protein</fullName>
    </recommendedName>
</protein>
<evidence type="ECO:0000313" key="5">
    <source>
        <dbReference type="Proteomes" id="UP001310890"/>
    </source>
</evidence>
<dbReference type="Gene3D" id="3.40.50.850">
    <property type="entry name" value="Isochorismatase-like"/>
    <property type="match status" value="1"/>
</dbReference>